<evidence type="ECO:0000256" key="1">
    <source>
        <dbReference type="ARBA" id="ARBA00022741"/>
    </source>
</evidence>
<name>C0QD44_DESAH</name>
<dbReference type="HOGENOM" id="CLU_000445_0_7_7"/>
<dbReference type="InterPro" id="IPR014317">
    <property type="entry name" value="Transcription_activator_PspF"/>
</dbReference>
<dbReference type="Gene3D" id="1.10.10.60">
    <property type="entry name" value="Homeodomain-like"/>
    <property type="match status" value="1"/>
</dbReference>
<dbReference type="PROSITE" id="PS50045">
    <property type="entry name" value="SIGMA54_INTERACT_4"/>
    <property type="match status" value="1"/>
</dbReference>
<dbReference type="SUPFAM" id="SSF46689">
    <property type="entry name" value="Homeodomain-like"/>
    <property type="match status" value="1"/>
</dbReference>
<dbReference type="InterPro" id="IPR002197">
    <property type="entry name" value="HTH_Fis"/>
</dbReference>
<dbReference type="Pfam" id="PF25601">
    <property type="entry name" value="AAA_lid_14"/>
    <property type="match status" value="1"/>
</dbReference>
<dbReference type="NCBIfam" id="TIGR02974">
    <property type="entry name" value="phageshock_pspF"/>
    <property type="match status" value="1"/>
</dbReference>
<dbReference type="KEGG" id="dat:HRM2_42200"/>
<dbReference type="FunFam" id="3.40.50.300:FF:000006">
    <property type="entry name" value="DNA-binding transcriptional regulator NtrC"/>
    <property type="match status" value="1"/>
</dbReference>
<organism evidence="6 7">
    <name type="scientific">Desulforapulum autotrophicum (strain ATCC 43914 / DSM 3382 / VKM B-1955 / HRM2)</name>
    <name type="common">Desulfobacterium autotrophicum</name>
    <dbReference type="NCBI Taxonomy" id="177437"/>
    <lineage>
        <taxon>Bacteria</taxon>
        <taxon>Pseudomonadati</taxon>
        <taxon>Thermodesulfobacteriota</taxon>
        <taxon>Desulfobacteria</taxon>
        <taxon>Desulfobacterales</taxon>
        <taxon>Desulfobacteraceae</taxon>
        <taxon>Desulforapulum</taxon>
    </lineage>
</organism>
<evidence type="ECO:0000256" key="4">
    <source>
        <dbReference type="ARBA" id="ARBA00023163"/>
    </source>
</evidence>
<dbReference type="EMBL" id="CP001087">
    <property type="protein sequence ID" value="ACN17276.1"/>
    <property type="molecule type" value="Genomic_DNA"/>
</dbReference>
<dbReference type="InterPro" id="IPR003593">
    <property type="entry name" value="AAA+_ATPase"/>
</dbReference>
<dbReference type="GO" id="GO:0005524">
    <property type="term" value="F:ATP binding"/>
    <property type="evidence" value="ECO:0007669"/>
    <property type="project" value="UniProtKB-KW"/>
</dbReference>
<dbReference type="Gene3D" id="1.10.8.60">
    <property type="match status" value="1"/>
</dbReference>
<gene>
    <name evidence="6" type="primary">pspF</name>
    <name evidence="6" type="ordered locus">HRM2_42200</name>
</gene>
<dbReference type="InterPro" id="IPR058031">
    <property type="entry name" value="AAA_lid_NorR"/>
</dbReference>
<accession>C0QD44</accession>
<dbReference type="InterPro" id="IPR027417">
    <property type="entry name" value="P-loop_NTPase"/>
</dbReference>
<keyword evidence="7" id="KW-1185">Reference proteome</keyword>
<dbReference type="Proteomes" id="UP000000442">
    <property type="component" value="Chromosome"/>
</dbReference>
<dbReference type="GO" id="GO:0006355">
    <property type="term" value="P:regulation of DNA-templated transcription"/>
    <property type="evidence" value="ECO:0007669"/>
    <property type="project" value="InterPro"/>
</dbReference>
<dbReference type="CDD" id="cd00009">
    <property type="entry name" value="AAA"/>
    <property type="match status" value="1"/>
</dbReference>
<dbReference type="eggNOG" id="COG3829">
    <property type="taxonomic scope" value="Bacteria"/>
</dbReference>
<evidence type="ECO:0000313" key="6">
    <source>
        <dbReference type="EMBL" id="ACN17276.1"/>
    </source>
</evidence>
<dbReference type="InterPro" id="IPR025943">
    <property type="entry name" value="Sigma_54_int_dom_ATP-bd_2"/>
</dbReference>
<dbReference type="STRING" id="177437.HRM2_42200"/>
<dbReference type="Pfam" id="PF02954">
    <property type="entry name" value="HTH_8"/>
    <property type="match status" value="1"/>
</dbReference>
<dbReference type="PANTHER" id="PTHR32071:SF38">
    <property type="entry name" value="PSP OPERON TRANSCRIPTIONAL ACTIVATOR"/>
    <property type="match status" value="1"/>
</dbReference>
<dbReference type="Gene3D" id="3.40.50.300">
    <property type="entry name" value="P-loop containing nucleotide triphosphate hydrolases"/>
    <property type="match status" value="1"/>
</dbReference>
<keyword evidence="3" id="KW-0805">Transcription regulation</keyword>
<proteinExistence type="predicted"/>
<dbReference type="SMART" id="SM00382">
    <property type="entry name" value="AAA"/>
    <property type="match status" value="1"/>
</dbReference>
<evidence type="ECO:0000256" key="2">
    <source>
        <dbReference type="ARBA" id="ARBA00022840"/>
    </source>
</evidence>
<evidence type="ECO:0000256" key="3">
    <source>
        <dbReference type="ARBA" id="ARBA00023015"/>
    </source>
</evidence>
<evidence type="ECO:0000313" key="7">
    <source>
        <dbReference type="Proteomes" id="UP000000442"/>
    </source>
</evidence>
<dbReference type="SUPFAM" id="SSF52540">
    <property type="entry name" value="P-loop containing nucleoside triphosphate hydrolases"/>
    <property type="match status" value="1"/>
</dbReference>
<protein>
    <submittedName>
        <fullName evidence="6">PspF</fullName>
    </submittedName>
</protein>
<dbReference type="Pfam" id="PF00158">
    <property type="entry name" value="Sigma54_activat"/>
    <property type="match status" value="1"/>
</dbReference>
<keyword evidence="2" id="KW-0067">ATP-binding</keyword>
<dbReference type="InterPro" id="IPR009057">
    <property type="entry name" value="Homeodomain-like_sf"/>
</dbReference>
<feature type="domain" description="Sigma-54 factor interaction" evidence="5">
    <location>
        <begin position="15"/>
        <end position="245"/>
    </location>
</feature>
<dbReference type="RefSeq" id="WP_015906008.1">
    <property type="nucleotide sequence ID" value="NC_012108.1"/>
</dbReference>
<dbReference type="InterPro" id="IPR002078">
    <property type="entry name" value="Sigma_54_int"/>
</dbReference>
<dbReference type="AlphaFoldDB" id="C0QD44"/>
<dbReference type="PANTHER" id="PTHR32071">
    <property type="entry name" value="TRANSCRIPTIONAL REGULATORY PROTEIN"/>
    <property type="match status" value="1"/>
</dbReference>
<sequence length="341" mass="38470">MSHTYSSLKSTPREALGQSEAFLDFQERLARVAPIDRPVLLLGERGTGKELAATRLHFLSHRWQGPFITLNCASLAPALVEAELFGHERGAFTGADKRRTGRFEAANTGTLFLDEIGAIPIETQEKILRVVEYGRFERVGSSSPIEVDVRIISATNANLVQRCETGQFKPDLLDRLSFEVLFLPPLRNRSGDIRLLADHFAREMARELDRTEPPRFSNEAAALLEAYPWKGNVRELKNVVERAVYRSSHHTIREIIFNPFSSPHGSLPDPPVPVKETMDQQEVPDIFPDFTTMPLKSAVATLEKLLLERALAKSRHNQRRAAALLHLSYDQLRGLIRKHQP</sequence>
<keyword evidence="4" id="KW-0804">Transcription</keyword>
<dbReference type="OrthoDB" id="9763792at2"/>
<evidence type="ECO:0000259" key="5">
    <source>
        <dbReference type="PROSITE" id="PS50045"/>
    </source>
</evidence>
<reference evidence="6 7" key="1">
    <citation type="journal article" date="2009" name="Environ. Microbiol.">
        <title>Genome sequence of Desulfobacterium autotrophicum HRM2, a marine sulfate reducer oxidizing organic carbon completely to carbon dioxide.</title>
        <authorList>
            <person name="Strittmatter A.W."/>
            <person name="Liesegang H."/>
            <person name="Rabus R."/>
            <person name="Decker I."/>
            <person name="Amann J."/>
            <person name="Andres S."/>
            <person name="Henne A."/>
            <person name="Fricke W.F."/>
            <person name="Martinez-Arias R."/>
            <person name="Bartels D."/>
            <person name="Goesmann A."/>
            <person name="Krause L."/>
            <person name="Puehler A."/>
            <person name="Klenk H.P."/>
            <person name="Richter M."/>
            <person name="Schuler M."/>
            <person name="Gloeckner F.O."/>
            <person name="Meyerdierks A."/>
            <person name="Gottschalk G."/>
            <person name="Amann R."/>
        </authorList>
    </citation>
    <scope>NUCLEOTIDE SEQUENCE [LARGE SCALE GENOMIC DNA]</scope>
    <source>
        <strain evidence="7">ATCC 43914 / DSM 3382 / HRM2</strain>
    </source>
</reference>
<dbReference type="PROSITE" id="PS00676">
    <property type="entry name" value="SIGMA54_INTERACT_2"/>
    <property type="match status" value="1"/>
</dbReference>
<keyword evidence="1" id="KW-0547">Nucleotide-binding</keyword>